<accession>A0A0P9JV83</accession>
<dbReference type="Proteomes" id="UP000278587">
    <property type="component" value="Unassembled WGS sequence"/>
</dbReference>
<evidence type="ECO:0000313" key="2">
    <source>
        <dbReference type="Proteomes" id="UP000278587"/>
    </source>
</evidence>
<organism evidence="1 2">
    <name type="scientific">Pseudomonas caricapapayae</name>
    <dbReference type="NCBI Taxonomy" id="46678"/>
    <lineage>
        <taxon>Bacteria</taxon>
        <taxon>Pseudomonadati</taxon>
        <taxon>Pseudomonadota</taxon>
        <taxon>Gammaproteobacteria</taxon>
        <taxon>Pseudomonadales</taxon>
        <taxon>Pseudomonadaceae</taxon>
        <taxon>Pseudomonas</taxon>
    </lineage>
</organism>
<dbReference type="GO" id="GO:0016747">
    <property type="term" value="F:acyltransferase activity, transferring groups other than amino-acyl groups"/>
    <property type="evidence" value="ECO:0007669"/>
    <property type="project" value="InterPro"/>
</dbReference>
<dbReference type="InterPro" id="IPR016181">
    <property type="entry name" value="Acyl_CoA_acyltransferase"/>
</dbReference>
<dbReference type="CDD" id="cd04301">
    <property type="entry name" value="NAT_SF"/>
    <property type="match status" value="1"/>
</dbReference>
<dbReference type="EMBL" id="RBOC01000035">
    <property type="protein sequence ID" value="RMM13378.1"/>
    <property type="molecule type" value="Genomic_DNA"/>
</dbReference>
<dbReference type="SUPFAM" id="SSF55729">
    <property type="entry name" value="Acyl-CoA N-acyltransferases (Nat)"/>
    <property type="match status" value="1"/>
</dbReference>
<dbReference type="OrthoDB" id="9787920at2"/>
<gene>
    <name evidence="1" type="ORF">ALQ84_00643</name>
</gene>
<dbReference type="InterPro" id="IPR000182">
    <property type="entry name" value="GNAT_dom"/>
</dbReference>
<proteinExistence type="predicted"/>
<reference evidence="1 2" key="1">
    <citation type="submission" date="2018-08" db="EMBL/GenBank/DDBJ databases">
        <title>Recombination of ecologically and evolutionarily significant loci maintains genetic cohesion in the Pseudomonas syringae species complex.</title>
        <authorList>
            <person name="Dillon M."/>
            <person name="Thakur S."/>
            <person name="Almeida R.N.D."/>
            <person name="Weir B.S."/>
            <person name="Guttman D.S."/>
        </authorList>
    </citation>
    <scope>NUCLEOTIDE SEQUENCE [LARGE SCALE GENOMIC DNA]</scope>
    <source>
        <strain evidence="1 2">ICMP 4086</strain>
    </source>
</reference>
<dbReference type="PROSITE" id="PS51186">
    <property type="entry name" value="GNAT"/>
    <property type="match status" value="1"/>
</dbReference>
<dbReference type="RefSeq" id="WP_055010767.1">
    <property type="nucleotide sequence ID" value="NZ_LJPW01000157.1"/>
</dbReference>
<dbReference type="Gene3D" id="3.40.630.30">
    <property type="match status" value="1"/>
</dbReference>
<protein>
    <submittedName>
        <fullName evidence="1">Uncharacterized protein</fullName>
    </submittedName>
</protein>
<dbReference type="Pfam" id="PF00583">
    <property type="entry name" value="Acetyltransf_1"/>
    <property type="match status" value="1"/>
</dbReference>
<evidence type="ECO:0000313" key="1">
    <source>
        <dbReference type="EMBL" id="RMM13378.1"/>
    </source>
</evidence>
<name>A0A0P9JV83_9PSED</name>
<sequence>MRTWLTGTQITNDQTRAVIDGVLQHGRALSEAKGGVADPIACMIMENGLLIGGTTGRTEFQRLFVSYLWIDARSRGKGLGAQTLHRLEALAIKRGCTDALIETLDDDVAKWYERCGYVSIACLPRYCGPWSRHTLLKSFAAEDCL</sequence>
<dbReference type="AlphaFoldDB" id="A0A0P9JV83"/>
<comment type="caution">
    <text evidence="1">The sequence shown here is derived from an EMBL/GenBank/DDBJ whole genome shotgun (WGS) entry which is preliminary data.</text>
</comment>